<evidence type="ECO:0000313" key="2">
    <source>
        <dbReference type="EMBL" id="SHJ88437.1"/>
    </source>
</evidence>
<name>A0A1M6MY99_MALRU</name>
<dbReference type="OrthoDB" id="565125at2"/>
<reference evidence="2 3" key="1">
    <citation type="submission" date="2016-11" db="EMBL/GenBank/DDBJ databases">
        <authorList>
            <person name="Jaros S."/>
            <person name="Januszkiewicz K."/>
            <person name="Wedrychowicz H."/>
        </authorList>
    </citation>
    <scope>NUCLEOTIDE SEQUENCE [LARGE SCALE GENOMIC DNA]</scope>
    <source>
        <strain evidence="2 3">DSM 5091</strain>
    </source>
</reference>
<accession>A0A1M6MY99</accession>
<sequence>MTYTLICVTIILLIIWLLILHDKLVERRRKKLGIIDKPLPPTDRALARKALESLSVRASFAQIICRIQEYWCKQISPEVLETAVDIFGSKEEAMRWLTIRQPSLGMGLPLELCRIPEGEKQVLQVLEDIKTATLQDKPLSPGDDCDSKGWQDVEQKTHYTLRNIITTGLATVPADASWPMIWKVILSAVETETPESILNRATQALGNKDDALQWLVTDNMVLGGISPFEIIATEEGQKEILKLLGQIEHGIVS</sequence>
<organism evidence="2 3">
    <name type="scientific">Malonomonas rubra DSM 5091</name>
    <dbReference type="NCBI Taxonomy" id="1122189"/>
    <lineage>
        <taxon>Bacteria</taxon>
        <taxon>Pseudomonadati</taxon>
        <taxon>Thermodesulfobacteriota</taxon>
        <taxon>Desulfuromonadia</taxon>
        <taxon>Desulfuromonadales</taxon>
        <taxon>Geopsychrobacteraceae</taxon>
        <taxon>Malonomonas</taxon>
    </lineage>
</organism>
<evidence type="ECO:0000313" key="3">
    <source>
        <dbReference type="Proteomes" id="UP000184171"/>
    </source>
</evidence>
<dbReference type="Pfam" id="PF09722">
    <property type="entry name" value="Xre_MbcA_ParS_C"/>
    <property type="match status" value="2"/>
</dbReference>
<protein>
    <recommendedName>
        <fullName evidence="1">Antitoxin Xre/MbcA/ParS-like toxin-binding domain-containing protein</fullName>
    </recommendedName>
</protein>
<keyword evidence="3" id="KW-1185">Reference proteome</keyword>
<dbReference type="AlphaFoldDB" id="A0A1M6MY99"/>
<gene>
    <name evidence="2" type="ORF">SAMN02745165_03445</name>
</gene>
<feature type="domain" description="Antitoxin Xre/MbcA/ParS-like toxin-binding" evidence="1">
    <location>
        <begin position="201"/>
        <end position="250"/>
    </location>
</feature>
<proteinExistence type="predicted"/>
<dbReference type="RefSeq" id="WP_072909969.1">
    <property type="nucleotide sequence ID" value="NZ_FQZT01000022.1"/>
</dbReference>
<feature type="domain" description="Antitoxin Xre/MbcA/ParS-like toxin-binding" evidence="1">
    <location>
        <begin position="83"/>
        <end position="129"/>
    </location>
</feature>
<dbReference type="STRING" id="1122189.SAMN02745165_03445"/>
<dbReference type="Proteomes" id="UP000184171">
    <property type="component" value="Unassembled WGS sequence"/>
</dbReference>
<evidence type="ECO:0000259" key="1">
    <source>
        <dbReference type="Pfam" id="PF09722"/>
    </source>
</evidence>
<dbReference type="EMBL" id="FQZT01000022">
    <property type="protein sequence ID" value="SHJ88437.1"/>
    <property type="molecule type" value="Genomic_DNA"/>
</dbReference>
<dbReference type="InterPro" id="IPR024467">
    <property type="entry name" value="Xre/MbcA/ParS-like_toxin-bd"/>
</dbReference>